<name>A0AB40AA63_DROSZ</name>
<feature type="binding site" evidence="2">
    <location>
        <position position="8"/>
    </location>
    <ligand>
        <name>Zn(2+)</name>
        <dbReference type="ChEBI" id="CHEBI:29105"/>
    </ligand>
</feature>
<evidence type="ECO:0000313" key="6">
    <source>
        <dbReference type="Proteomes" id="UP001652628"/>
    </source>
</evidence>
<sequence>MTRQCRTCGSVIYNAKAKNLFHIENAEMLQNLCLISGAMLHNDPKLPSCICACCMLDLNQAIVFRERCIQTQEDLLQQLANREQEVQDPATDCEDEKEADVKNEVDVGKLVLPLPPDELDDPFEEVEEYEYFEEFGDLDGLEEANDVEVGEEVAHDAESLVSSVQKEFESIYNDESTEDNKDFTEDPSNYDEIEDESDGFSQDSSQPESKRGRGRPRGSTVTTETTSTKPKRKKQYVTWKNLTADQMIERKRQQRKRDCVCEQCGRHFTDQSNFKLHMLRHTGMKNFACRECGKRFYTDHLMSLHQRIVHQGERPYACRLCNKTFHNSTTRVIHERVHTNAKPYACHHCDKSFSSASGRKRHELIHTGVRAFSCTICEQTFQRNTHLKAHLQSKFHIVKARANGEEEPLD</sequence>
<dbReference type="InterPro" id="IPR036236">
    <property type="entry name" value="Znf_C2H2_sf"/>
</dbReference>
<evidence type="ECO:0000256" key="1">
    <source>
        <dbReference type="PROSITE-ProRule" id="PRU00042"/>
    </source>
</evidence>
<feature type="region of interest" description="Disordered" evidence="3">
    <location>
        <begin position="170"/>
        <end position="234"/>
    </location>
</feature>
<evidence type="ECO:0000259" key="4">
    <source>
        <dbReference type="PROSITE" id="PS50157"/>
    </source>
</evidence>
<dbReference type="Pfam" id="PF00096">
    <property type="entry name" value="zf-C2H2"/>
    <property type="match status" value="2"/>
</dbReference>
<dbReference type="InterPro" id="IPR050331">
    <property type="entry name" value="Zinc_finger"/>
</dbReference>
<gene>
    <name evidence="7" type="primary">LOC108011672</name>
</gene>
<protein>
    <submittedName>
        <fullName evidence="7">Transcription factor Ouib</fullName>
    </submittedName>
</protein>
<accession>A0AB40AA63</accession>
<evidence type="ECO:0000259" key="5">
    <source>
        <dbReference type="PROSITE" id="PS51915"/>
    </source>
</evidence>
<dbReference type="PROSITE" id="PS00028">
    <property type="entry name" value="ZINC_FINGER_C2H2_1"/>
    <property type="match status" value="5"/>
</dbReference>
<dbReference type="PANTHER" id="PTHR16515:SF35">
    <property type="entry name" value="FEZ FAMILY ZINC FINGER PROTEIN 2"/>
    <property type="match status" value="1"/>
</dbReference>
<feature type="domain" description="C2H2-type" evidence="4">
    <location>
        <begin position="372"/>
        <end position="396"/>
    </location>
</feature>
<dbReference type="InterPro" id="IPR012934">
    <property type="entry name" value="Znf_AD"/>
</dbReference>
<dbReference type="Gene3D" id="3.30.160.60">
    <property type="entry name" value="Classic Zinc Finger"/>
    <property type="match status" value="5"/>
</dbReference>
<dbReference type="GO" id="GO:0003677">
    <property type="term" value="F:DNA binding"/>
    <property type="evidence" value="ECO:0007669"/>
    <property type="project" value="UniProtKB-KW"/>
</dbReference>
<feature type="domain" description="C2H2-type" evidence="4">
    <location>
        <begin position="259"/>
        <end position="286"/>
    </location>
</feature>
<proteinExistence type="predicted"/>
<dbReference type="SMART" id="SM00355">
    <property type="entry name" value="ZnF_C2H2"/>
    <property type="match status" value="5"/>
</dbReference>
<dbReference type="GO" id="GO:0045944">
    <property type="term" value="P:positive regulation of transcription by RNA polymerase II"/>
    <property type="evidence" value="ECO:0007669"/>
    <property type="project" value="UniProtKB-ARBA"/>
</dbReference>
<dbReference type="AlphaFoldDB" id="A0AB40AA63"/>
<dbReference type="InterPro" id="IPR013087">
    <property type="entry name" value="Znf_C2H2_type"/>
</dbReference>
<dbReference type="SUPFAM" id="SSF57667">
    <property type="entry name" value="beta-beta-alpha zinc fingers"/>
    <property type="match status" value="3"/>
</dbReference>
<feature type="compositionally biased region" description="Acidic residues" evidence="3">
    <location>
        <begin position="188"/>
        <end position="198"/>
    </location>
</feature>
<feature type="binding site" evidence="2">
    <location>
        <position position="51"/>
    </location>
    <ligand>
        <name>Zn(2+)</name>
        <dbReference type="ChEBI" id="CHEBI:29105"/>
    </ligand>
</feature>
<keyword evidence="6" id="KW-1185">Reference proteome</keyword>
<dbReference type="PROSITE" id="PS51915">
    <property type="entry name" value="ZAD"/>
    <property type="match status" value="1"/>
</dbReference>
<feature type="domain" description="ZAD" evidence="5">
    <location>
        <begin position="3"/>
        <end position="78"/>
    </location>
</feature>
<dbReference type="SMART" id="SM00868">
    <property type="entry name" value="zf-AD"/>
    <property type="match status" value="1"/>
</dbReference>
<dbReference type="RefSeq" id="XP_036674634.3">
    <property type="nucleotide sequence ID" value="XM_036818739.3"/>
</dbReference>
<feature type="domain" description="C2H2-type" evidence="4">
    <location>
        <begin position="287"/>
        <end position="315"/>
    </location>
</feature>
<evidence type="ECO:0000313" key="7">
    <source>
        <dbReference type="RefSeq" id="XP_036674634.3"/>
    </source>
</evidence>
<keyword evidence="1" id="KW-0863">Zinc-finger</keyword>
<keyword evidence="2" id="KW-0862">Zinc</keyword>
<dbReference type="SUPFAM" id="SSF57716">
    <property type="entry name" value="Glucocorticoid receptor-like (DNA-binding domain)"/>
    <property type="match status" value="1"/>
</dbReference>
<dbReference type="Proteomes" id="UP001652628">
    <property type="component" value="Chromosome 3"/>
</dbReference>
<dbReference type="Pfam" id="PF07776">
    <property type="entry name" value="zf-AD"/>
    <property type="match status" value="1"/>
</dbReference>
<feature type="binding site" evidence="2">
    <location>
        <position position="54"/>
    </location>
    <ligand>
        <name>Zn(2+)</name>
        <dbReference type="ChEBI" id="CHEBI:29105"/>
    </ligand>
</feature>
<dbReference type="GeneID" id="108011672"/>
<evidence type="ECO:0000256" key="3">
    <source>
        <dbReference type="SAM" id="MobiDB-lite"/>
    </source>
</evidence>
<dbReference type="GO" id="GO:0008270">
    <property type="term" value="F:zinc ion binding"/>
    <property type="evidence" value="ECO:0007669"/>
    <property type="project" value="UniProtKB-UniRule"/>
</dbReference>
<feature type="domain" description="C2H2-type" evidence="4">
    <location>
        <begin position="344"/>
        <end position="371"/>
    </location>
</feature>
<evidence type="ECO:0000256" key="2">
    <source>
        <dbReference type="PROSITE-ProRule" id="PRU01263"/>
    </source>
</evidence>
<dbReference type="PANTHER" id="PTHR16515">
    <property type="entry name" value="PR DOMAIN ZINC FINGER PROTEIN"/>
    <property type="match status" value="1"/>
</dbReference>
<dbReference type="PROSITE" id="PS50157">
    <property type="entry name" value="ZINC_FINGER_C2H2_2"/>
    <property type="match status" value="5"/>
</dbReference>
<dbReference type="GO" id="GO:0005634">
    <property type="term" value="C:nucleus"/>
    <property type="evidence" value="ECO:0007669"/>
    <property type="project" value="UniProtKB-SubCell"/>
</dbReference>
<feature type="domain" description="C2H2-type" evidence="4">
    <location>
        <begin position="316"/>
        <end position="343"/>
    </location>
</feature>
<keyword evidence="2" id="KW-0479">Metal-binding</keyword>
<reference evidence="7" key="1">
    <citation type="submission" date="2025-08" db="UniProtKB">
        <authorList>
            <consortium name="RefSeq"/>
        </authorList>
    </citation>
    <scope>IDENTIFICATION</scope>
</reference>
<organism evidence="6 7">
    <name type="scientific">Drosophila suzukii</name>
    <name type="common">Spotted-wing drosophila fruit fly</name>
    <dbReference type="NCBI Taxonomy" id="28584"/>
    <lineage>
        <taxon>Eukaryota</taxon>
        <taxon>Metazoa</taxon>
        <taxon>Ecdysozoa</taxon>
        <taxon>Arthropoda</taxon>
        <taxon>Hexapoda</taxon>
        <taxon>Insecta</taxon>
        <taxon>Pterygota</taxon>
        <taxon>Neoptera</taxon>
        <taxon>Endopterygota</taxon>
        <taxon>Diptera</taxon>
        <taxon>Brachycera</taxon>
        <taxon>Muscomorpha</taxon>
        <taxon>Ephydroidea</taxon>
        <taxon>Drosophilidae</taxon>
        <taxon>Drosophila</taxon>
        <taxon>Sophophora</taxon>
    </lineage>
</organism>
<dbReference type="Pfam" id="PF12874">
    <property type="entry name" value="zf-met"/>
    <property type="match status" value="1"/>
</dbReference>
<feature type="binding site" evidence="2">
    <location>
        <position position="5"/>
    </location>
    <ligand>
        <name>Zn(2+)</name>
        <dbReference type="ChEBI" id="CHEBI:29105"/>
    </ligand>
</feature>